<keyword evidence="2" id="KW-0413">Isomerase</keyword>
<evidence type="ECO:0000313" key="2">
    <source>
        <dbReference type="EMBL" id="MBB5709464.1"/>
    </source>
</evidence>
<comment type="caution">
    <text evidence="2">The sequence shown here is derived from an EMBL/GenBank/DDBJ whole genome shotgun (WGS) entry which is preliminary data.</text>
</comment>
<organism evidence="2 3">
    <name type="scientific">Sphingomonas xinjiangensis</name>
    <dbReference type="NCBI Taxonomy" id="643568"/>
    <lineage>
        <taxon>Bacteria</taxon>
        <taxon>Pseudomonadati</taxon>
        <taxon>Pseudomonadota</taxon>
        <taxon>Alphaproteobacteria</taxon>
        <taxon>Sphingomonadales</taxon>
        <taxon>Sphingomonadaceae</taxon>
        <taxon>Sphingomonas</taxon>
    </lineage>
</organism>
<accession>A0A840Y9E7</accession>
<dbReference type="Gene3D" id="2.60.120.10">
    <property type="entry name" value="Jelly Rolls"/>
    <property type="match status" value="1"/>
</dbReference>
<dbReference type="AlphaFoldDB" id="A0A840Y9E7"/>
<gene>
    <name evidence="2" type="ORF">FHT02_000686</name>
</gene>
<dbReference type="Pfam" id="PF07883">
    <property type="entry name" value="Cupin_2"/>
    <property type="match status" value="1"/>
</dbReference>
<protein>
    <submittedName>
        <fullName evidence="2">Mannose-6-phosphate isomerase-like protein (Cupin superfamily)</fullName>
    </submittedName>
</protein>
<name>A0A840Y9E7_9SPHN</name>
<dbReference type="Proteomes" id="UP000527143">
    <property type="component" value="Unassembled WGS sequence"/>
</dbReference>
<evidence type="ECO:0000259" key="1">
    <source>
        <dbReference type="Pfam" id="PF07883"/>
    </source>
</evidence>
<keyword evidence="3" id="KW-1185">Reference proteome</keyword>
<dbReference type="EMBL" id="JACIJF010000002">
    <property type="protein sequence ID" value="MBB5709464.1"/>
    <property type="molecule type" value="Genomic_DNA"/>
</dbReference>
<evidence type="ECO:0000313" key="3">
    <source>
        <dbReference type="Proteomes" id="UP000527143"/>
    </source>
</evidence>
<dbReference type="InterPro" id="IPR014710">
    <property type="entry name" value="RmlC-like_jellyroll"/>
</dbReference>
<feature type="domain" description="Cupin type-2" evidence="1">
    <location>
        <begin position="50"/>
        <end position="114"/>
    </location>
</feature>
<dbReference type="SUPFAM" id="SSF51182">
    <property type="entry name" value="RmlC-like cupins"/>
    <property type="match status" value="1"/>
</dbReference>
<sequence>MQEAPPMVVIDERDTVREEAPPHGAIGMSTAYRISDAAPQPRTMEFRKRVLHPGAAIGVHPIAHDEVYYVLSGQGEVTSDGISKPLRAGMAAYLYNKAKVGIRQLGKQPLVLIITYPVAPKS</sequence>
<dbReference type="InterPro" id="IPR013096">
    <property type="entry name" value="Cupin_2"/>
</dbReference>
<proteinExistence type="predicted"/>
<dbReference type="InterPro" id="IPR011051">
    <property type="entry name" value="RmlC_Cupin_sf"/>
</dbReference>
<reference evidence="2 3" key="1">
    <citation type="submission" date="2020-08" db="EMBL/GenBank/DDBJ databases">
        <title>Genomic Encyclopedia of Type Strains, Phase IV (KMG-IV): sequencing the most valuable type-strain genomes for metagenomic binning, comparative biology and taxonomic classification.</title>
        <authorList>
            <person name="Goeker M."/>
        </authorList>
    </citation>
    <scope>NUCLEOTIDE SEQUENCE [LARGE SCALE GENOMIC DNA]</scope>
    <source>
        <strain evidence="2 3">DSM 26736</strain>
    </source>
</reference>
<dbReference type="GO" id="GO:0016853">
    <property type="term" value="F:isomerase activity"/>
    <property type="evidence" value="ECO:0007669"/>
    <property type="project" value="UniProtKB-KW"/>
</dbReference>